<evidence type="ECO:0000259" key="1">
    <source>
        <dbReference type="Pfam" id="PF06114"/>
    </source>
</evidence>
<protein>
    <submittedName>
        <fullName evidence="2">ImmA/IrrE family metallo-endopeptidase</fullName>
    </submittedName>
</protein>
<evidence type="ECO:0000313" key="3">
    <source>
        <dbReference type="Proteomes" id="UP000610760"/>
    </source>
</evidence>
<sequence length="150" mass="17864">MTDYILDTVHRLQKKLRTKDPFEAARNLGIHVLYRNLNNLKGFYTLRCRERYIVINESLSQNEQKIVCAHELGHDRLHRHFAQYTPLQDLMIYDMTLKPEREANMFATEFLLSDSDILDNADKTVEQLSSFFGVDERYIQLKLQLMLRRV</sequence>
<dbReference type="Pfam" id="PF06114">
    <property type="entry name" value="Peptidase_M78"/>
    <property type="match status" value="1"/>
</dbReference>
<comment type="caution">
    <text evidence="2">The sequence shown here is derived from an EMBL/GenBank/DDBJ whole genome shotgun (WGS) entry which is preliminary data.</text>
</comment>
<dbReference type="InterPro" id="IPR010359">
    <property type="entry name" value="IrrE_HExxH"/>
</dbReference>
<organism evidence="2 3">
    <name type="scientific">Fumia xinanensis</name>
    <dbReference type="NCBI Taxonomy" id="2763659"/>
    <lineage>
        <taxon>Bacteria</taxon>
        <taxon>Bacillati</taxon>
        <taxon>Bacillota</taxon>
        <taxon>Clostridia</taxon>
        <taxon>Eubacteriales</taxon>
        <taxon>Oscillospiraceae</taxon>
        <taxon>Fumia</taxon>
    </lineage>
</organism>
<proteinExistence type="predicted"/>
<evidence type="ECO:0000313" key="2">
    <source>
        <dbReference type="EMBL" id="MBC8558732.1"/>
    </source>
</evidence>
<dbReference type="PANTHER" id="PTHR43236">
    <property type="entry name" value="ANTITOXIN HIGA1"/>
    <property type="match status" value="1"/>
</dbReference>
<keyword evidence="3" id="KW-1185">Reference proteome</keyword>
<accession>A0A926E0K4</accession>
<dbReference type="InterPro" id="IPR052345">
    <property type="entry name" value="Rad_response_metalloprotease"/>
</dbReference>
<dbReference type="PANTHER" id="PTHR43236:SF1">
    <property type="entry name" value="BLL7220 PROTEIN"/>
    <property type="match status" value="1"/>
</dbReference>
<name>A0A926E0K4_9FIRM</name>
<dbReference type="Proteomes" id="UP000610760">
    <property type="component" value="Unassembled WGS sequence"/>
</dbReference>
<dbReference type="EMBL" id="JACRSV010000001">
    <property type="protein sequence ID" value="MBC8558732.1"/>
    <property type="molecule type" value="Genomic_DNA"/>
</dbReference>
<gene>
    <name evidence="2" type="ORF">H8710_01480</name>
</gene>
<reference evidence="2" key="1">
    <citation type="submission" date="2020-08" db="EMBL/GenBank/DDBJ databases">
        <title>Genome public.</title>
        <authorList>
            <person name="Liu C."/>
            <person name="Sun Q."/>
        </authorList>
    </citation>
    <scope>NUCLEOTIDE SEQUENCE</scope>
    <source>
        <strain evidence="2">NSJ-33</strain>
    </source>
</reference>
<dbReference type="AlphaFoldDB" id="A0A926E0K4"/>
<dbReference type="Gene3D" id="1.10.10.2910">
    <property type="match status" value="1"/>
</dbReference>
<dbReference type="RefSeq" id="WP_249293617.1">
    <property type="nucleotide sequence ID" value="NZ_JACRSV010000001.1"/>
</dbReference>
<feature type="domain" description="IrrE N-terminal-like" evidence="1">
    <location>
        <begin position="26"/>
        <end position="139"/>
    </location>
</feature>